<sequence>MDSSSSSPTRIIMRDAESSASQFLSGEQETTNHVAKTNNVESEQVIADDRAILLTFPGGYPVSKAELHAYFTRRFGDIIEAIDMGEGGRDDQAPHARMVLHSAAKVPEIVSDGVCRSEFIINGKQVSARRFNHKASN</sequence>
<keyword evidence="2" id="KW-1185">Reference proteome</keyword>
<reference evidence="1 2" key="1">
    <citation type="submission" date="2022-03" db="EMBL/GenBank/DDBJ databases">
        <authorList>
            <person name="Macdonald S."/>
            <person name="Ahmed S."/>
            <person name="Newling K."/>
        </authorList>
    </citation>
    <scope>NUCLEOTIDE SEQUENCE [LARGE SCALE GENOMIC DNA]</scope>
</reference>
<dbReference type="PANTHER" id="PTHR33527:SF28">
    <property type="entry name" value="GB|AAD43168.1"/>
    <property type="match status" value="1"/>
</dbReference>
<organism evidence="1 2">
    <name type="scientific">Eruca vesicaria subsp. sativa</name>
    <name type="common">Garden rocket</name>
    <name type="synonym">Eruca sativa</name>
    <dbReference type="NCBI Taxonomy" id="29727"/>
    <lineage>
        <taxon>Eukaryota</taxon>
        <taxon>Viridiplantae</taxon>
        <taxon>Streptophyta</taxon>
        <taxon>Embryophyta</taxon>
        <taxon>Tracheophyta</taxon>
        <taxon>Spermatophyta</taxon>
        <taxon>Magnoliopsida</taxon>
        <taxon>eudicotyledons</taxon>
        <taxon>Gunneridae</taxon>
        <taxon>Pentapetalae</taxon>
        <taxon>rosids</taxon>
        <taxon>malvids</taxon>
        <taxon>Brassicales</taxon>
        <taxon>Brassicaceae</taxon>
        <taxon>Brassiceae</taxon>
        <taxon>Eruca</taxon>
    </lineage>
</organism>
<dbReference type="PANTHER" id="PTHR33527">
    <property type="entry name" value="OS07G0274300 PROTEIN"/>
    <property type="match status" value="1"/>
</dbReference>
<accession>A0ABC8IYT7</accession>
<dbReference type="EMBL" id="CAKOAT010047933">
    <property type="protein sequence ID" value="CAH8292287.1"/>
    <property type="molecule type" value="Genomic_DNA"/>
</dbReference>
<name>A0ABC8IYT7_ERUVS</name>
<evidence type="ECO:0000313" key="1">
    <source>
        <dbReference type="EMBL" id="CAH8292287.1"/>
    </source>
</evidence>
<protein>
    <submittedName>
        <fullName evidence="1">Uncharacterized protein</fullName>
    </submittedName>
</protein>
<proteinExistence type="predicted"/>
<gene>
    <name evidence="1" type="ORF">ERUC_LOCUS1500</name>
</gene>
<dbReference type="Proteomes" id="UP001642260">
    <property type="component" value="Unassembled WGS sequence"/>
</dbReference>
<comment type="caution">
    <text evidence="1">The sequence shown here is derived from an EMBL/GenBank/DDBJ whole genome shotgun (WGS) entry which is preliminary data.</text>
</comment>
<evidence type="ECO:0000313" key="2">
    <source>
        <dbReference type="Proteomes" id="UP001642260"/>
    </source>
</evidence>
<dbReference type="AlphaFoldDB" id="A0ABC8IYT7"/>